<dbReference type="GO" id="GO:0016491">
    <property type="term" value="F:oxidoreductase activity"/>
    <property type="evidence" value="ECO:0007669"/>
    <property type="project" value="UniProtKB-KW"/>
</dbReference>
<dbReference type="EMBL" id="BBIO01000006">
    <property type="protein sequence ID" value="GAK45067.1"/>
    <property type="molecule type" value="Genomic_DNA"/>
</dbReference>
<proteinExistence type="inferred from homology"/>
<dbReference type="PROSITE" id="PS00061">
    <property type="entry name" value="ADH_SHORT"/>
    <property type="match status" value="1"/>
</dbReference>
<dbReference type="InterPro" id="IPR036291">
    <property type="entry name" value="NAD(P)-bd_dom_sf"/>
</dbReference>
<dbReference type="NCBIfam" id="NF006123">
    <property type="entry name" value="PRK08267.1"/>
    <property type="match status" value="1"/>
</dbReference>
<dbReference type="STRING" id="1333998.M2A_1566"/>
<dbReference type="Gene3D" id="3.40.50.720">
    <property type="entry name" value="NAD(P)-binding Rossmann-like Domain"/>
    <property type="match status" value="1"/>
</dbReference>
<gene>
    <name evidence="4" type="ORF">M2A_1566</name>
</gene>
<evidence type="ECO:0000313" key="5">
    <source>
        <dbReference type="Proteomes" id="UP000028702"/>
    </source>
</evidence>
<dbReference type="PANTHER" id="PTHR43391">
    <property type="entry name" value="RETINOL DEHYDROGENASE-RELATED"/>
    <property type="match status" value="1"/>
</dbReference>
<dbReference type="PRINTS" id="PR00080">
    <property type="entry name" value="SDRFAMILY"/>
</dbReference>
<accession>A0A081BAJ9</accession>
<dbReference type="AlphaFoldDB" id="A0A081BAJ9"/>
<keyword evidence="2" id="KW-0560">Oxidoreductase</keyword>
<evidence type="ECO:0000256" key="1">
    <source>
        <dbReference type="ARBA" id="ARBA00006484"/>
    </source>
</evidence>
<dbReference type="InterPro" id="IPR020904">
    <property type="entry name" value="Sc_DH/Rdtase_CS"/>
</dbReference>
<protein>
    <submittedName>
        <fullName evidence="4">Short chain dehydrogenase</fullName>
    </submittedName>
</protein>
<dbReference type="SUPFAM" id="SSF51735">
    <property type="entry name" value="NAD(P)-binding Rossmann-fold domains"/>
    <property type="match status" value="1"/>
</dbReference>
<organism evidence="4 5">
    <name type="scientific">Tepidicaulis marinus</name>
    <dbReference type="NCBI Taxonomy" id="1333998"/>
    <lineage>
        <taxon>Bacteria</taxon>
        <taxon>Pseudomonadati</taxon>
        <taxon>Pseudomonadota</taxon>
        <taxon>Alphaproteobacteria</taxon>
        <taxon>Hyphomicrobiales</taxon>
        <taxon>Parvibaculaceae</taxon>
        <taxon>Tepidicaulis</taxon>
    </lineage>
</organism>
<dbReference type="Proteomes" id="UP000028702">
    <property type="component" value="Unassembled WGS sequence"/>
</dbReference>
<sequence length="269" mass="28378">MSDAKGRKSIFITGAASGMGRETAKLFAEGGWFIGAYDVNEEGLASLQKELGSANCLTRKLDVTDKADFDAALAEFGKATGGTLDLMFNNAGIGRGGLFDQMSYEDIMAVVNVNFIGVLNGIHGALPLLKATPNSLCFTTSSSSATYGMPGIAVYSATKHAVKGLTEALSIELRLYGVRAADTLPGLIDTPILPEGTAAAAPKEGMFRAIPPIEVAKAVWASYHDEPERLHWFVPKEIGDLDKASALDPEGTRDELAKTGPIAALLKQI</sequence>
<dbReference type="RefSeq" id="WP_045445371.1">
    <property type="nucleotide sequence ID" value="NZ_BBIO01000006.1"/>
</dbReference>
<comment type="caution">
    <text evidence="4">The sequence shown here is derived from an EMBL/GenBank/DDBJ whole genome shotgun (WGS) entry which is preliminary data.</text>
</comment>
<dbReference type="Pfam" id="PF00106">
    <property type="entry name" value="adh_short"/>
    <property type="match status" value="1"/>
</dbReference>
<evidence type="ECO:0000313" key="4">
    <source>
        <dbReference type="EMBL" id="GAK45067.1"/>
    </source>
</evidence>
<dbReference type="InterPro" id="IPR002347">
    <property type="entry name" value="SDR_fam"/>
</dbReference>
<comment type="similarity">
    <text evidence="1 3">Belongs to the short-chain dehydrogenases/reductases (SDR) family.</text>
</comment>
<name>A0A081BAJ9_9HYPH</name>
<dbReference type="eggNOG" id="COG4221">
    <property type="taxonomic scope" value="Bacteria"/>
</dbReference>
<dbReference type="PANTHER" id="PTHR43391:SF82">
    <property type="entry name" value="OXIDOREDUCTASE SADH-RELATED"/>
    <property type="match status" value="1"/>
</dbReference>
<evidence type="ECO:0000256" key="3">
    <source>
        <dbReference type="RuleBase" id="RU000363"/>
    </source>
</evidence>
<dbReference type="PRINTS" id="PR00081">
    <property type="entry name" value="GDHRDH"/>
</dbReference>
<evidence type="ECO:0000256" key="2">
    <source>
        <dbReference type="ARBA" id="ARBA00023002"/>
    </source>
</evidence>
<reference evidence="4 5" key="1">
    <citation type="submission" date="2014-07" db="EMBL/GenBank/DDBJ databases">
        <title>Tepidicaulis marinum gen. nov., sp. nov., a novel marine bacterium denitrifying nitrate to nitrous oxide strictly under microaerobic conditions.</title>
        <authorList>
            <person name="Takeuchi M."/>
            <person name="Yamagishi T."/>
            <person name="Kamagata Y."/>
            <person name="Oshima K."/>
            <person name="Hattori M."/>
            <person name="Katayama T."/>
            <person name="Hanada S."/>
            <person name="Tamaki H."/>
            <person name="Marumo K."/>
            <person name="Maeda H."/>
            <person name="Nedachi M."/>
            <person name="Iwasaki W."/>
            <person name="Suwa Y."/>
            <person name="Sakata S."/>
        </authorList>
    </citation>
    <scope>NUCLEOTIDE SEQUENCE [LARGE SCALE GENOMIC DNA]</scope>
    <source>
        <strain evidence="4 5">MA2</strain>
    </source>
</reference>
<keyword evidence="5" id="KW-1185">Reference proteome</keyword>